<reference evidence="4 5" key="1">
    <citation type="submission" date="2015-02" db="EMBL/GenBank/DDBJ databases">
        <title>Single-cell genomics of uncultivated deep-branching MTB reveals a conserved set of magnetosome genes.</title>
        <authorList>
            <person name="Kolinko S."/>
            <person name="Richter M."/>
            <person name="Glockner F.O."/>
            <person name="Brachmann A."/>
            <person name="Schuler D."/>
        </authorList>
    </citation>
    <scope>NUCLEOTIDE SEQUENCE [LARGE SCALE GENOMIC DNA]</scope>
    <source>
        <strain evidence="4">TM-1</strain>
    </source>
</reference>
<evidence type="ECO:0000313" key="4">
    <source>
        <dbReference type="EMBL" id="KJU83372.1"/>
    </source>
</evidence>
<organism evidence="4 5">
    <name type="scientific">Candidatus Magnetobacterium bavaricum</name>
    <dbReference type="NCBI Taxonomy" id="29290"/>
    <lineage>
        <taxon>Bacteria</taxon>
        <taxon>Pseudomonadati</taxon>
        <taxon>Nitrospirota</taxon>
        <taxon>Thermodesulfovibrionia</taxon>
        <taxon>Thermodesulfovibrionales</taxon>
        <taxon>Candidatus Magnetobacteriaceae</taxon>
        <taxon>Candidatus Magnetobacterium</taxon>
    </lineage>
</organism>
<name>A0A0F3GNJ2_9BACT</name>
<accession>A0A0F3GNJ2</accession>
<evidence type="ECO:0000256" key="1">
    <source>
        <dbReference type="ARBA" id="ARBA00022729"/>
    </source>
</evidence>
<proteinExistence type="predicted"/>
<dbReference type="Pfam" id="PF12849">
    <property type="entry name" value="PBP_like_2"/>
    <property type="match status" value="1"/>
</dbReference>
<dbReference type="InterPro" id="IPR024370">
    <property type="entry name" value="PBP_domain"/>
</dbReference>
<dbReference type="Gene3D" id="3.40.190.10">
    <property type="entry name" value="Periplasmic binding protein-like II"/>
    <property type="match status" value="2"/>
</dbReference>
<dbReference type="AlphaFoldDB" id="A0A0F3GNJ2"/>
<dbReference type="PANTHER" id="PTHR30570">
    <property type="entry name" value="PERIPLASMIC PHOSPHATE BINDING COMPONENT OF PHOSPHATE ABC TRANSPORTER"/>
    <property type="match status" value="1"/>
</dbReference>
<feature type="chain" id="PRO_5002460972" evidence="2">
    <location>
        <begin position="22"/>
        <end position="344"/>
    </location>
</feature>
<comment type="caution">
    <text evidence="4">The sequence shown here is derived from an EMBL/GenBank/DDBJ whole genome shotgun (WGS) entry which is preliminary data.</text>
</comment>
<dbReference type="Proteomes" id="UP000033423">
    <property type="component" value="Unassembled WGS sequence"/>
</dbReference>
<evidence type="ECO:0000259" key="3">
    <source>
        <dbReference type="Pfam" id="PF12849"/>
    </source>
</evidence>
<evidence type="ECO:0000313" key="5">
    <source>
        <dbReference type="Proteomes" id="UP000033423"/>
    </source>
</evidence>
<dbReference type="SUPFAM" id="SSF53850">
    <property type="entry name" value="Periplasmic binding protein-like II"/>
    <property type="match status" value="1"/>
</dbReference>
<dbReference type="PANTHER" id="PTHR30570:SF1">
    <property type="entry name" value="PHOSPHATE-BINDING PROTEIN PSTS"/>
    <property type="match status" value="1"/>
</dbReference>
<protein>
    <submittedName>
        <fullName evidence="4">Phosphate ABC transporter substrate-binding protein</fullName>
    </submittedName>
</protein>
<keyword evidence="5" id="KW-1185">Reference proteome</keyword>
<evidence type="ECO:0000256" key="2">
    <source>
        <dbReference type="SAM" id="SignalP"/>
    </source>
</evidence>
<feature type="signal peptide" evidence="2">
    <location>
        <begin position="1"/>
        <end position="21"/>
    </location>
</feature>
<keyword evidence="1 2" id="KW-0732">Signal</keyword>
<gene>
    <name evidence="4" type="ORF">MBAV_004428</name>
</gene>
<feature type="domain" description="PBP" evidence="3">
    <location>
        <begin position="66"/>
        <end position="310"/>
    </location>
</feature>
<dbReference type="EMBL" id="LACI01001931">
    <property type="protein sequence ID" value="KJU83372.1"/>
    <property type="molecule type" value="Genomic_DNA"/>
</dbReference>
<dbReference type="InterPro" id="IPR050811">
    <property type="entry name" value="Phosphate_ABC_transporter"/>
</dbReference>
<sequence>MSYKVGIYIFLMMLFITAASAEMKQPVKAKNPLRGEAFSDPKKIFSMPEEWVKQPVKYEQWAEGADLAVALDQQLYPAILPLIRQYEKQSKLKIAVVEGTCGTVAGAAMRKNADITGMCCAPGYNDRLPNLKYHTLGISSVALLVNKDNPVDNISLDDARKAFMGKIRKWSDLATVRSESDRRGAGGVKDDMALKPVVRLHCKTRPGHWCLLLANEDLFGHRLTEVGTIADMLATVASLKGSVGYETIWHMENLKYKDKVKTLKIDGVDPADNDKLAAGQYTIYRTFSITTWDQPDIAKPQANKLVQYILQNLSVIDKSYYLVPVDQLKKNGWKFHENELVGEP</sequence>